<dbReference type="RefSeq" id="WP_073581249.1">
    <property type="nucleotide sequence ID" value="NZ_CBCSEA010000001.1"/>
</dbReference>
<evidence type="ECO:0000313" key="2">
    <source>
        <dbReference type="Proteomes" id="UP000184611"/>
    </source>
</evidence>
<name>A0A1M7ZTU3_9FLAO</name>
<dbReference type="PROSITE" id="PS51257">
    <property type="entry name" value="PROKAR_LIPOPROTEIN"/>
    <property type="match status" value="1"/>
</dbReference>
<dbReference type="Proteomes" id="UP000184611">
    <property type="component" value="Unassembled WGS sequence"/>
</dbReference>
<dbReference type="EMBL" id="FRYK01000001">
    <property type="protein sequence ID" value="SHO72276.1"/>
    <property type="molecule type" value="Genomic_DNA"/>
</dbReference>
<gene>
    <name evidence="1" type="ORF">SAMN05443547_0604</name>
</gene>
<sequence length="566" mass="63128">MKKSFLKISSLFSFFVLLVSCDKDFNSLGSDVVGENNFDLELYDETSVIAYTKPTGPVQTNNLPINSLGVYSNSVFGKTAAHFVTQVELETPNPTLGTNIDIKANDSVYLYIPYFSTSETTAGVTTYELDSIYGDPNSTLNLKIYESRYILRDLNPNPDPNDNLSYNQRYFNDDKGLVEGNLGMQLNTSANTVENTQFKFDKSEIIIYKTDDGGNFLNSSGEIVTAIEDRVVKERKRPGMWVNLDKDFFETQILNAGSGKLFNNTAFKEYFRGLYFQVEENSGQEGVMSALDFSQGKITVQYHSDVTTTSNGVSVTTSAKRELVLNLRGNTVNFFDYSDDSAYQTAIVDNSNTTTGAERLFLRGGQGSVAFIDLFGPDNDSDGIPDQLEELRDNNWIINEANLVFHIDDTENGMQPVVGKPKEPSRIYLYDATNNRPIVDYTFDPTTFVNPKFNKFIFGGIIELTGEGENKKGVSYKVRITEYINRIINSDDESINKNVRLGLTVTENIGIPQNTALRTPIPLGSGQVKFVPVASVMNPLGTVLYGSNRTDSKKLKLQIFYSRPNN</sequence>
<keyword evidence="2" id="KW-1185">Reference proteome</keyword>
<evidence type="ECO:0000313" key="1">
    <source>
        <dbReference type="EMBL" id="SHO72276.1"/>
    </source>
</evidence>
<dbReference type="OrthoDB" id="1466062at2"/>
<dbReference type="AlphaFoldDB" id="A0A1M7ZTU3"/>
<dbReference type="Pfam" id="PF14092">
    <property type="entry name" value="DUF4270"/>
    <property type="match status" value="1"/>
</dbReference>
<proteinExistence type="predicted"/>
<evidence type="ECO:0008006" key="3">
    <source>
        <dbReference type="Google" id="ProtNLM"/>
    </source>
</evidence>
<protein>
    <recommendedName>
        <fullName evidence="3">DUF4270 domain-containing protein</fullName>
    </recommendedName>
</protein>
<dbReference type="STRING" id="416016.SAMN05443547_0604"/>
<accession>A0A1M7ZTU3</accession>
<dbReference type="InterPro" id="IPR025366">
    <property type="entry name" value="DUF4270"/>
</dbReference>
<reference evidence="2" key="1">
    <citation type="submission" date="2016-12" db="EMBL/GenBank/DDBJ databases">
        <authorList>
            <person name="Varghese N."/>
            <person name="Submissions S."/>
        </authorList>
    </citation>
    <scope>NUCLEOTIDE SEQUENCE [LARGE SCALE GENOMIC DNA]</scope>
    <source>
        <strain evidence="2">DSM 18830</strain>
    </source>
</reference>
<organism evidence="1 2">
    <name type="scientific">Flavobacterium cucumis</name>
    <dbReference type="NCBI Taxonomy" id="416016"/>
    <lineage>
        <taxon>Bacteria</taxon>
        <taxon>Pseudomonadati</taxon>
        <taxon>Bacteroidota</taxon>
        <taxon>Flavobacteriia</taxon>
        <taxon>Flavobacteriales</taxon>
        <taxon>Flavobacteriaceae</taxon>
        <taxon>Flavobacterium</taxon>
    </lineage>
</organism>